<comment type="function">
    <text evidence="8">Catalyzes the decarboxylation of four acetate groups of uroporphyrinogen-III to yield coproporphyrinogen-III.</text>
</comment>
<feature type="domain" description="Uroporphyrinogen decarboxylase (URO-D)" evidence="12">
    <location>
        <begin position="139"/>
        <end position="155"/>
    </location>
</feature>
<feature type="binding site" evidence="8">
    <location>
        <position position="322"/>
    </location>
    <ligand>
        <name>substrate</name>
    </ligand>
</feature>
<comment type="caution">
    <text evidence="13">The sequence shown here is derived from an EMBL/GenBank/DDBJ whole genome shotgun (WGS) entry which is preliminary data.</text>
</comment>
<evidence type="ECO:0000259" key="11">
    <source>
        <dbReference type="PROSITE" id="PS00906"/>
    </source>
</evidence>
<feature type="binding site" evidence="8">
    <location>
        <begin position="25"/>
        <end position="29"/>
    </location>
    <ligand>
        <name>substrate</name>
    </ligand>
</feature>
<evidence type="ECO:0000256" key="10">
    <source>
        <dbReference type="RuleBase" id="RU004169"/>
    </source>
</evidence>
<dbReference type="EC" id="4.1.1.37" evidence="3 8"/>
<dbReference type="Pfam" id="PF01208">
    <property type="entry name" value="URO-D"/>
    <property type="match status" value="1"/>
</dbReference>
<dbReference type="UniPathway" id="UPA00251">
    <property type="reaction ID" value="UER00321"/>
</dbReference>
<dbReference type="InterPro" id="IPR038071">
    <property type="entry name" value="UROD/MetE-like_sf"/>
</dbReference>
<protein>
    <recommendedName>
        <fullName evidence="3 8">Uroporphyrinogen decarboxylase</fullName>
        <shortName evidence="8">UPD</shortName>
        <shortName evidence="8">URO-D</shortName>
        <ecNumber evidence="3 8">4.1.1.37</ecNumber>
    </recommendedName>
</protein>
<dbReference type="HAMAP" id="MF_00218">
    <property type="entry name" value="URO_D"/>
    <property type="match status" value="1"/>
</dbReference>
<sequence>MSDRKPLLDVLRGEARAIPPIWLMRQAGRYLPEYQELRAKAGSFLDTCYNPRTAARITLQPIERFGFDAAILFSDILVVPDALGQKVWFESGHGPRLVPLENDSDVDALSGSFDIGKLAPVFETIDRVKGELPSSVAFIGFCGAPWTVASYMIAGRGTPDQAPARLFAYRRPEAFARLIDILVEASVAYLIRQIDAGVETLQIFDSWAGVLPPQEFERWVAAPLKKIIDKVKEARPGVPIIAFARGGATHLPRLAETLGADALGLDTAIDPVWAAKHIPAGPALQGNLDPLALLAGGAALDREIDSILRSFAGRPHIFNLGHGVLPETPLEHVSQLIERVRRAGN</sequence>
<feature type="binding site" evidence="8">
    <location>
        <position position="75"/>
    </location>
    <ligand>
        <name>substrate</name>
    </ligand>
</feature>
<evidence type="ECO:0000256" key="6">
    <source>
        <dbReference type="ARBA" id="ARBA00023239"/>
    </source>
</evidence>
<feature type="binding site" evidence="8">
    <location>
        <position position="206"/>
    </location>
    <ligand>
        <name>substrate</name>
    </ligand>
</feature>
<proteinExistence type="inferred from homology"/>
<name>A0A2U1SW04_METSR</name>
<dbReference type="RefSeq" id="WP_108915478.1">
    <property type="nucleotide sequence ID" value="NZ_BGJY01000001.1"/>
</dbReference>
<evidence type="ECO:0000256" key="7">
    <source>
        <dbReference type="ARBA" id="ARBA00023244"/>
    </source>
</evidence>
<dbReference type="CDD" id="cd00717">
    <property type="entry name" value="URO-D"/>
    <property type="match status" value="1"/>
</dbReference>
<dbReference type="SUPFAM" id="SSF51726">
    <property type="entry name" value="UROD/MetE-like"/>
    <property type="match status" value="1"/>
</dbReference>
<dbReference type="InterPro" id="IPR006361">
    <property type="entry name" value="Uroporphyrinogen_deCO2ase_HemE"/>
</dbReference>
<comment type="pathway">
    <text evidence="1 8 9">Porphyrin-containing compound metabolism; protoporphyrin-IX biosynthesis; coproporphyrinogen-III from 5-aminolevulinate: step 4/4.</text>
</comment>
<accession>A0A2U1SW04</accession>
<evidence type="ECO:0000256" key="4">
    <source>
        <dbReference type="ARBA" id="ARBA00022490"/>
    </source>
</evidence>
<evidence type="ECO:0000313" key="14">
    <source>
        <dbReference type="Proteomes" id="UP000245137"/>
    </source>
</evidence>
<evidence type="ECO:0000256" key="5">
    <source>
        <dbReference type="ARBA" id="ARBA00022793"/>
    </source>
</evidence>
<comment type="subcellular location">
    <subcellularLocation>
        <location evidence="8">Cytoplasm</location>
    </subcellularLocation>
</comment>
<dbReference type="NCBIfam" id="TIGR01464">
    <property type="entry name" value="hemE"/>
    <property type="match status" value="1"/>
</dbReference>
<dbReference type="FunFam" id="3.20.20.210:FF:000007">
    <property type="entry name" value="Uroporphyrinogen decarboxylase"/>
    <property type="match status" value="1"/>
</dbReference>
<dbReference type="InterPro" id="IPR000257">
    <property type="entry name" value="Uroporphyrinogen_deCOase"/>
</dbReference>
<dbReference type="PANTHER" id="PTHR21091:SF169">
    <property type="entry name" value="UROPORPHYRINOGEN DECARBOXYLASE"/>
    <property type="match status" value="1"/>
</dbReference>
<dbReference type="Gene3D" id="3.20.20.210">
    <property type="match status" value="1"/>
</dbReference>
<evidence type="ECO:0000313" key="13">
    <source>
        <dbReference type="EMBL" id="PWB95804.1"/>
    </source>
</evidence>
<evidence type="ECO:0000256" key="2">
    <source>
        <dbReference type="ARBA" id="ARBA00009935"/>
    </source>
</evidence>
<feature type="domain" description="Uroporphyrinogen decarboxylase (URO-D)" evidence="11">
    <location>
        <begin position="20"/>
        <end position="29"/>
    </location>
</feature>
<dbReference type="OrthoDB" id="9806656at2"/>
<keyword evidence="14" id="KW-1185">Reference proteome</keyword>
<dbReference type="Proteomes" id="UP000245137">
    <property type="component" value="Unassembled WGS sequence"/>
</dbReference>
<evidence type="ECO:0000256" key="3">
    <source>
        <dbReference type="ARBA" id="ARBA00012288"/>
    </source>
</evidence>
<dbReference type="PROSITE" id="PS00906">
    <property type="entry name" value="UROD_1"/>
    <property type="match status" value="1"/>
</dbReference>
<reference evidence="13 14" key="1">
    <citation type="journal article" date="2018" name="Appl. Microbiol. Biotechnol.">
        <title>Co-cultivation of the strictly anaerobic methanogen Methanosarcina barkeri with aerobic methanotrophs in an oxygen-limited membrane bioreactor.</title>
        <authorList>
            <person name="In 't Zandt M.H."/>
            <person name="van den Bosch T.J.M."/>
            <person name="Rijkers R."/>
            <person name="van Kessel M.A.H.J."/>
            <person name="Jetten M.S.M."/>
            <person name="Welte C.U."/>
        </authorList>
    </citation>
    <scope>NUCLEOTIDE SEQUENCE [LARGE SCALE GENOMIC DNA]</scope>
    <source>
        <strain evidence="13 14">DSM 17706</strain>
    </source>
</reference>
<dbReference type="PANTHER" id="PTHR21091">
    <property type="entry name" value="METHYLTETRAHYDROFOLATE:HOMOCYSTEINE METHYLTRANSFERASE RELATED"/>
    <property type="match status" value="1"/>
</dbReference>
<evidence type="ECO:0000259" key="12">
    <source>
        <dbReference type="PROSITE" id="PS00907"/>
    </source>
</evidence>
<feature type="site" description="Transition state stabilizer" evidence="8">
    <location>
        <position position="75"/>
    </location>
</feature>
<dbReference type="GO" id="GO:0019353">
    <property type="term" value="P:protoporphyrinogen IX biosynthetic process from glutamate"/>
    <property type="evidence" value="ECO:0007669"/>
    <property type="project" value="TreeGrafter"/>
</dbReference>
<dbReference type="AlphaFoldDB" id="A0A2U1SW04"/>
<dbReference type="EMBL" id="PUIV01000001">
    <property type="protein sequence ID" value="PWB95804.1"/>
    <property type="molecule type" value="Genomic_DNA"/>
</dbReference>
<evidence type="ECO:0000256" key="1">
    <source>
        <dbReference type="ARBA" id="ARBA00004804"/>
    </source>
</evidence>
<keyword evidence="4 8" id="KW-0963">Cytoplasm</keyword>
<keyword evidence="7 8" id="KW-0627">Porphyrin biosynthesis</keyword>
<keyword evidence="6 8" id="KW-0456">Lyase</keyword>
<evidence type="ECO:0000256" key="9">
    <source>
        <dbReference type="RuleBase" id="RU000554"/>
    </source>
</evidence>
<feature type="binding site" evidence="8">
    <location>
        <position position="151"/>
    </location>
    <ligand>
        <name>substrate</name>
    </ligand>
</feature>
<comment type="caution">
    <text evidence="8">Lacks conserved residue(s) required for the propagation of feature annotation.</text>
</comment>
<evidence type="ECO:0000256" key="8">
    <source>
        <dbReference type="HAMAP-Rule" id="MF_00218"/>
    </source>
</evidence>
<dbReference type="PROSITE" id="PS00907">
    <property type="entry name" value="UROD_2"/>
    <property type="match status" value="1"/>
</dbReference>
<keyword evidence="5 8" id="KW-0210">Decarboxylase</keyword>
<dbReference type="GO" id="GO:0004853">
    <property type="term" value="F:uroporphyrinogen decarboxylase activity"/>
    <property type="evidence" value="ECO:0007669"/>
    <property type="project" value="UniProtKB-UniRule"/>
</dbReference>
<gene>
    <name evidence="8" type="primary">hemE</name>
    <name evidence="13" type="ORF">C5689_01515</name>
</gene>
<dbReference type="GO" id="GO:0005829">
    <property type="term" value="C:cytosol"/>
    <property type="evidence" value="ECO:0007669"/>
    <property type="project" value="TreeGrafter"/>
</dbReference>
<comment type="subunit">
    <text evidence="8">Homodimer.</text>
</comment>
<organism evidence="13 14">
    <name type="scientific">Methylosinus sporium</name>
    <dbReference type="NCBI Taxonomy" id="428"/>
    <lineage>
        <taxon>Bacteria</taxon>
        <taxon>Pseudomonadati</taxon>
        <taxon>Pseudomonadota</taxon>
        <taxon>Alphaproteobacteria</taxon>
        <taxon>Hyphomicrobiales</taxon>
        <taxon>Methylocystaceae</taxon>
        <taxon>Methylosinus</taxon>
    </lineage>
</organism>
<comment type="similarity">
    <text evidence="2 8 10">Belongs to the uroporphyrinogen decarboxylase family.</text>
</comment>
<comment type="catalytic activity">
    <reaction evidence="8 9">
        <text>uroporphyrinogen III + 4 H(+) = coproporphyrinogen III + 4 CO2</text>
        <dbReference type="Rhea" id="RHEA:19865"/>
        <dbReference type="ChEBI" id="CHEBI:15378"/>
        <dbReference type="ChEBI" id="CHEBI:16526"/>
        <dbReference type="ChEBI" id="CHEBI:57308"/>
        <dbReference type="ChEBI" id="CHEBI:57309"/>
        <dbReference type="EC" id="4.1.1.37"/>
    </reaction>
</comment>